<dbReference type="Proteomes" id="UP001177023">
    <property type="component" value="Unassembled WGS sequence"/>
</dbReference>
<evidence type="ECO:0000256" key="3">
    <source>
        <dbReference type="ARBA" id="ARBA00023157"/>
    </source>
</evidence>
<evidence type="ECO:0000313" key="6">
    <source>
        <dbReference type="EMBL" id="CAJ0586339.1"/>
    </source>
</evidence>
<comment type="caution">
    <text evidence="6">The sequence shown here is derived from an EMBL/GenBank/DDBJ whole genome shotgun (WGS) entry which is preliminary data.</text>
</comment>
<feature type="domain" description="Follistatin-like" evidence="5">
    <location>
        <begin position="568"/>
        <end position="588"/>
    </location>
</feature>
<dbReference type="InterPro" id="IPR003645">
    <property type="entry name" value="Fol_N"/>
</dbReference>
<feature type="domain" description="Follistatin-like" evidence="5">
    <location>
        <begin position="228"/>
        <end position="251"/>
    </location>
</feature>
<evidence type="ECO:0000313" key="7">
    <source>
        <dbReference type="Proteomes" id="UP001177023"/>
    </source>
</evidence>
<evidence type="ECO:0000259" key="5">
    <source>
        <dbReference type="SMART" id="SM00274"/>
    </source>
</evidence>
<dbReference type="InterPro" id="IPR002919">
    <property type="entry name" value="TIL_dom"/>
</dbReference>
<dbReference type="AlphaFoldDB" id="A0AA36GAI5"/>
<keyword evidence="3" id="KW-1015">Disulfide bond</keyword>
<dbReference type="SMART" id="SM00274">
    <property type="entry name" value="FOLN"/>
    <property type="match status" value="6"/>
</dbReference>
<evidence type="ECO:0000256" key="2">
    <source>
        <dbReference type="ARBA" id="ARBA00022900"/>
    </source>
</evidence>
<keyword evidence="2" id="KW-0722">Serine protease inhibitor</keyword>
<organism evidence="6 7">
    <name type="scientific">Mesorhabditis spiculigera</name>
    <dbReference type="NCBI Taxonomy" id="96644"/>
    <lineage>
        <taxon>Eukaryota</taxon>
        <taxon>Metazoa</taxon>
        <taxon>Ecdysozoa</taxon>
        <taxon>Nematoda</taxon>
        <taxon>Chromadorea</taxon>
        <taxon>Rhabditida</taxon>
        <taxon>Rhabditina</taxon>
        <taxon>Rhabditomorpha</taxon>
        <taxon>Rhabditoidea</taxon>
        <taxon>Rhabditidae</taxon>
        <taxon>Mesorhabditinae</taxon>
        <taxon>Mesorhabditis</taxon>
    </lineage>
</organism>
<accession>A0AA36GAI5</accession>
<dbReference type="GO" id="GO:0004867">
    <property type="term" value="F:serine-type endopeptidase inhibitor activity"/>
    <property type="evidence" value="ECO:0007669"/>
    <property type="project" value="UniProtKB-KW"/>
</dbReference>
<feature type="non-terminal residue" evidence="6">
    <location>
        <position position="1"/>
    </location>
</feature>
<feature type="domain" description="Follistatin-like" evidence="5">
    <location>
        <begin position="612"/>
        <end position="632"/>
    </location>
</feature>
<dbReference type="InterPro" id="IPR051368">
    <property type="entry name" value="SerProtInhib-TIL_Domain"/>
</dbReference>
<name>A0AA36GAI5_9BILA</name>
<dbReference type="EMBL" id="CATQJA010002708">
    <property type="protein sequence ID" value="CAJ0586339.1"/>
    <property type="molecule type" value="Genomic_DNA"/>
</dbReference>
<proteinExistence type="predicted"/>
<feature type="signal peptide" evidence="4">
    <location>
        <begin position="1"/>
        <end position="17"/>
    </location>
</feature>
<dbReference type="PANTHER" id="PTHR23259">
    <property type="entry name" value="RIDDLE"/>
    <property type="match status" value="1"/>
</dbReference>
<dbReference type="PANTHER" id="PTHR23259:SF70">
    <property type="entry name" value="ACCESSORY GLAND PROTEIN ACP62F-RELATED"/>
    <property type="match status" value="1"/>
</dbReference>
<evidence type="ECO:0000256" key="1">
    <source>
        <dbReference type="ARBA" id="ARBA00022690"/>
    </source>
</evidence>
<sequence length="765" mass="80519">MTLTLCFFVAAIHGAATVPPSASAPVAPSGKCPANSTFTECSTMCEPKCGAEIMISCIEICGPAKCQCNAGFKRNTDGACLLAADCPAGGLTCGKNEQVDQCGAACEPQCGQTEPMMCPAICLPPACRCKAGFFRSVDGSCVAQASCPANATTKCLAKCSAGQKCVLQEVQCVRAPCNPVPTCVPDDDTPKCLARCRAGQRCVLQQVIYKRAPCNPVPTCVPENGATGCAAVSCMVGQSCVVGADGTGRCVQQPTDRNCGRNEFFNTCTGCEATCENRQPICNKMCVQPGMCRCSQGFFRGNDGFCITAEQCDLQGASSAPTLSCATVLCHPDSPRCVETPSGPQCVAPNDTSATSATPANQQCGKNEFFNGCGGCEDKCGQTGPVACPMICRLEGACRCQSGFFRDPNTNECVTKDQCSVSKCRAPCRKGYKCKNTSYGPQCVPGKRESDVPQTSCELVDCRSGMECVMAQQICPAGQKCLQTPTCIPQNISSCKNVKCTAGHHCAMIQVQCFAPPCYPVPQCVSDVAEATDAPPSGITCANVRCAGPCVDTPTGPQCQSEQPPLGPCATMRCRAGFKCIEETVACIMAPCPGQGTHGRCVAVENTEPQITCASTDCAPGYTCHMAEVTCVMAPCAPQPQCVPVNYTNICDFTEVYTECAPNCEETCHGVQTCKSEAAIDMCQPGCRCADKHRRNEHGKCIRNKMCYKSPGCQENEEWNKCFACDKKCGQELDAGCSSDCRSGCTCISGFARNDNGTCIPEVDC</sequence>
<evidence type="ECO:0000256" key="4">
    <source>
        <dbReference type="SAM" id="SignalP"/>
    </source>
</evidence>
<feature type="domain" description="Follistatin-like" evidence="5">
    <location>
        <begin position="324"/>
        <end position="347"/>
    </location>
</feature>
<keyword evidence="7" id="KW-1185">Reference proteome</keyword>
<protein>
    <recommendedName>
        <fullName evidence="5">Follistatin-like domain-containing protein</fullName>
    </recommendedName>
</protein>
<dbReference type="InterPro" id="IPR036084">
    <property type="entry name" value="Ser_inhib-like_sf"/>
</dbReference>
<dbReference type="SUPFAM" id="SSF57567">
    <property type="entry name" value="Serine protease inhibitors"/>
    <property type="match status" value="6"/>
</dbReference>
<feature type="domain" description="Follistatin-like" evidence="5">
    <location>
        <begin position="494"/>
        <end position="519"/>
    </location>
</feature>
<keyword evidence="4" id="KW-0732">Signal</keyword>
<dbReference type="Gene3D" id="2.10.25.10">
    <property type="entry name" value="Laminin"/>
    <property type="match status" value="6"/>
</dbReference>
<feature type="chain" id="PRO_5041231524" description="Follistatin-like domain-containing protein" evidence="4">
    <location>
        <begin position="18"/>
        <end position="765"/>
    </location>
</feature>
<reference evidence="6" key="1">
    <citation type="submission" date="2023-06" db="EMBL/GenBank/DDBJ databases">
        <authorList>
            <person name="Delattre M."/>
        </authorList>
    </citation>
    <scope>NUCLEOTIDE SEQUENCE</scope>
    <source>
        <strain evidence="6">AF72</strain>
    </source>
</reference>
<dbReference type="CDD" id="cd19941">
    <property type="entry name" value="TIL"/>
    <property type="match status" value="5"/>
</dbReference>
<feature type="domain" description="Follistatin-like" evidence="5">
    <location>
        <begin position="456"/>
        <end position="482"/>
    </location>
</feature>
<keyword evidence="1" id="KW-0646">Protease inhibitor</keyword>
<gene>
    <name evidence="6" type="ORF">MSPICULIGERA_LOCUS24345</name>
</gene>
<dbReference type="Pfam" id="PF01826">
    <property type="entry name" value="TIL"/>
    <property type="match status" value="5"/>
</dbReference>